<accession>A0A0M3K6N5</accession>
<reference evidence="3" key="1">
    <citation type="submission" date="2017-02" db="UniProtKB">
        <authorList>
            <consortium name="WormBaseParasite"/>
        </authorList>
    </citation>
    <scope>IDENTIFICATION</scope>
</reference>
<protein>
    <submittedName>
        <fullName evidence="3">Exocyst complex component Sec8</fullName>
    </submittedName>
</protein>
<evidence type="ECO:0000313" key="3">
    <source>
        <dbReference type="WBParaSite" id="ASIM_0001662601-mRNA-1"/>
    </source>
</evidence>
<gene>
    <name evidence="1" type="ORF">ASIM_LOCUS16033</name>
</gene>
<organism evidence="3">
    <name type="scientific">Anisakis simplex</name>
    <name type="common">Herring worm</name>
    <dbReference type="NCBI Taxonomy" id="6269"/>
    <lineage>
        <taxon>Eukaryota</taxon>
        <taxon>Metazoa</taxon>
        <taxon>Ecdysozoa</taxon>
        <taxon>Nematoda</taxon>
        <taxon>Chromadorea</taxon>
        <taxon>Rhabditida</taxon>
        <taxon>Spirurina</taxon>
        <taxon>Ascaridomorpha</taxon>
        <taxon>Ascaridoidea</taxon>
        <taxon>Anisakidae</taxon>
        <taxon>Anisakis</taxon>
        <taxon>Anisakis simplex complex</taxon>
    </lineage>
</organism>
<proteinExistence type="predicted"/>
<dbReference type="EMBL" id="UYRR01032751">
    <property type="protein sequence ID" value="VDK56697.1"/>
    <property type="molecule type" value="Genomic_DNA"/>
</dbReference>
<dbReference type="WBParaSite" id="ASIM_0001662601-mRNA-1">
    <property type="protein sequence ID" value="ASIM_0001662601-mRNA-1"/>
    <property type="gene ID" value="ASIM_0001662601"/>
</dbReference>
<keyword evidence="2" id="KW-1185">Reference proteome</keyword>
<evidence type="ECO:0000313" key="2">
    <source>
        <dbReference type="Proteomes" id="UP000267096"/>
    </source>
</evidence>
<sequence length="159" mass="18818">MEFDQCRLHSEWMVDIIWNIEIVALNNVNETYHKGPHVTHFNNQELSKWLTRFYPYLVERIIQLEKLMSEMKKEQEIQAVKAFERFERLQRQLENVSSFLQDLTASQNKPTVRSRQRGSLSSIDECSFSDRAKSPDSAVVDTLNNNAQHKRFSTPFIRL</sequence>
<name>A0A0M3K6N5_ANISI</name>
<reference evidence="1 2" key="2">
    <citation type="submission" date="2018-11" db="EMBL/GenBank/DDBJ databases">
        <authorList>
            <consortium name="Pathogen Informatics"/>
        </authorList>
    </citation>
    <scope>NUCLEOTIDE SEQUENCE [LARGE SCALE GENOMIC DNA]</scope>
</reference>
<dbReference type="AlphaFoldDB" id="A0A0M3K6N5"/>
<dbReference type="Proteomes" id="UP000267096">
    <property type="component" value="Unassembled WGS sequence"/>
</dbReference>
<evidence type="ECO:0000313" key="1">
    <source>
        <dbReference type="EMBL" id="VDK56697.1"/>
    </source>
</evidence>
<dbReference type="OrthoDB" id="10598615at2759"/>